<organism evidence="1 2">
    <name type="scientific">Parthenolecanium corni</name>
    <dbReference type="NCBI Taxonomy" id="536013"/>
    <lineage>
        <taxon>Eukaryota</taxon>
        <taxon>Metazoa</taxon>
        <taxon>Ecdysozoa</taxon>
        <taxon>Arthropoda</taxon>
        <taxon>Hexapoda</taxon>
        <taxon>Insecta</taxon>
        <taxon>Pterygota</taxon>
        <taxon>Neoptera</taxon>
        <taxon>Paraneoptera</taxon>
        <taxon>Hemiptera</taxon>
        <taxon>Sternorrhyncha</taxon>
        <taxon>Coccoidea</taxon>
        <taxon>Coccidae</taxon>
        <taxon>Parthenolecanium</taxon>
    </lineage>
</organism>
<proteinExistence type="predicted"/>
<accession>A0AAN9TWR2</accession>
<comment type="caution">
    <text evidence="1">The sequence shown here is derived from an EMBL/GenBank/DDBJ whole genome shotgun (WGS) entry which is preliminary data.</text>
</comment>
<name>A0AAN9TWR2_9HEMI</name>
<dbReference type="Proteomes" id="UP001367676">
    <property type="component" value="Unassembled WGS sequence"/>
</dbReference>
<dbReference type="AlphaFoldDB" id="A0AAN9TWR2"/>
<reference evidence="1 2" key="1">
    <citation type="submission" date="2024-03" db="EMBL/GenBank/DDBJ databases">
        <title>Adaptation during the transition from Ophiocordyceps entomopathogen to insect associate is accompanied by gene loss and intensified selection.</title>
        <authorList>
            <person name="Ward C.M."/>
            <person name="Onetto C.A."/>
            <person name="Borneman A.R."/>
        </authorList>
    </citation>
    <scope>NUCLEOTIDE SEQUENCE [LARGE SCALE GENOMIC DNA]</scope>
    <source>
        <strain evidence="1">AWRI1</strain>
        <tissue evidence="1">Single Adult Female</tissue>
    </source>
</reference>
<keyword evidence="2" id="KW-1185">Reference proteome</keyword>
<dbReference type="EMBL" id="JBBCAQ010000003">
    <property type="protein sequence ID" value="KAK7604456.1"/>
    <property type="molecule type" value="Genomic_DNA"/>
</dbReference>
<gene>
    <name evidence="1" type="ORF">V9T40_005642</name>
</gene>
<evidence type="ECO:0000313" key="2">
    <source>
        <dbReference type="Proteomes" id="UP001367676"/>
    </source>
</evidence>
<protein>
    <submittedName>
        <fullName evidence="1">Uncharacterized protein</fullName>
    </submittedName>
</protein>
<evidence type="ECO:0000313" key="1">
    <source>
        <dbReference type="EMBL" id="KAK7604456.1"/>
    </source>
</evidence>
<sequence>MRLADVGKISKASGRFRKRRLDLQVGNPANTRRLEFQANFKLSAGFSPRRLDFQANFKLSARFPKHWLVFQTVGWIPEALAGFLTRFSH</sequence>